<dbReference type="SUPFAM" id="SSF52540">
    <property type="entry name" value="P-loop containing nucleoside triphosphate hydrolases"/>
    <property type="match status" value="1"/>
</dbReference>
<dbReference type="OrthoDB" id="9783370at2"/>
<dbReference type="EMBL" id="OMKW01000001">
    <property type="protein sequence ID" value="SPF28602.1"/>
    <property type="molecule type" value="Genomic_DNA"/>
</dbReference>
<dbReference type="AlphaFoldDB" id="A0A2R8A8Q1"/>
<dbReference type="Proteomes" id="UP000244932">
    <property type="component" value="Unassembled WGS sequence"/>
</dbReference>
<evidence type="ECO:0000313" key="2">
    <source>
        <dbReference type="Proteomes" id="UP000244932"/>
    </source>
</evidence>
<protein>
    <recommendedName>
        <fullName evidence="3">AAA+ ATPase domain-containing protein</fullName>
    </recommendedName>
</protein>
<gene>
    <name evidence="1" type="ORF">POI8812_00904</name>
</gene>
<sequence>MPVPAPVAPIRLDGLGIDPTFARDLLLKTIFRMNLSTTMEMATTCAVVAPVIETLIDMCRQEGLIETLGNRGASTAAELRYQLTDGGRTRAQDALTQSEYYGAFPVSLEGFEEQTRRQTMQGQPILRPQLEAASNHLVMPNGLLDKLGPAVNSGRSILFYGPPGNGKSVLSEAIRDALGDEVYIPRTVVAFGQVISVFDPLVHRVVSEEVEDPNALRRAAPYDRRYVRCKRPSVITGGELTLDMLDLGYNPVSRTYQAPLQLKATGGVFIVDDLGRQRESAQALMNRWIVPIEQRYDLLSLQSGQKFTVPFDTLVIFSTNFAPTELFDGAALRRIYYKIKIDRPSQSDFLKMFVLISRKMGITPREDVVGHLLNNLYPSPQGPFAAYHAPFLLSQMQSICDYEGMERQMSIPLIERAWENLYVDAEDSSAKGTG</sequence>
<reference evidence="1 2" key="1">
    <citation type="submission" date="2018-03" db="EMBL/GenBank/DDBJ databases">
        <authorList>
            <person name="Keele B.F."/>
        </authorList>
    </citation>
    <scope>NUCLEOTIDE SEQUENCE [LARGE SCALE GENOMIC DNA]</scope>
    <source>
        <strain evidence="1 2">CeCT 8812</strain>
    </source>
</reference>
<name>A0A2R8A8Q1_9RHOB</name>
<dbReference type="Gene3D" id="3.40.50.300">
    <property type="entry name" value="P-loop containing nucleotide triphosphate hydrolases"/>
    <property type="match status" value="1"/>
</dbReference>
<organism evidence="1 2">
    <name type="scientific">Pontivivens insulae</name>
    <dbReference type="NCBI Taxonomy" id="1639689"/>
    <lineage>
        <taxon>Bacteria</taxon>
        <taxon>Pseudomonadati</taxon>
        <taxon>Pseudomonadota</taxon>
        <taxon>Alphaproteobacteria</taxon>
        <taxon>Rhodobacterales</taxon>
        <taxon>Paracoccaceae</taxon>
        <taxon>Pontivivens</taxon>
    </lineage>
</organism>
<dbReference type="RefSeq" id="WP_108781288.1">
    <property type="nucleotide sequence ID" value="NZ_OMKW01000001.1"/>
</dbReference>
<evidence type="ECO:0008006" key="3">
    <source>
        <dbReference type="Google" id="ProtNLM"/>
    </source>
</evidence>
<dbReference type="InterPro" id="IPR027417">
    <property type="entry name" value="P-loop_NTPase"/>
</dbReference>
<accession>A0A2R8A8Q1</accession>
<keyword evidence="2" id="KW-1185">Reference proteome</keyword>
<evidence type="ECO:0000313" key="1">
    <source>
        <dbReference type="EMBL" id="SPF28602.1"/>
    </source>
</evidence>
<proteinExistence type="predicted"/>